<dbReference type="PROSITE" id="PS50082">
    <property type="entry name" value="WD_REPEATS_2"/>
    <property type="match status" value="2"/>
</dbReference>
<evidence type="ECO:0000313" key="2">
    <source>
        <dbReference type="EMBL" id="KZL86849.1"/>
    </source>
</evidence>
<feature type="region of interest" description="Disordered" evidence="1">
    <location>
        <begin position="111"/>
        <end position="141"/>
    </location>
</feature>
<feature type="compositionally biased region" description="Basic and acidic residues" evidence="1">
    <location>
        <begin position="131"/>
        <end position="141"/>
    </location>
</feature>
<evidence type="ECO:0000313" key="3">
    <source>
        <dbReference type="Proteomes" id="UP000076584"/>
    </source>
</evidence>
<dbReference type="InterPro" id="IPR019775">
    <property type="entry name" value="WD40_repeat_CS"/>
</dbReference>
<keyword evidence="3" id="KW-1185">Reference proteome</keyword>
<sequence length="343" mass="37984">MMKQVQDQPLEDDRTLCVRVVSTATVAYRPLALCELGVMSDRPEGMNLNSHVQMAVNIFVYLIHQSVKDCFTESYVTILGFSIAVIHQKIALKSMEVMRYTLRRDIYDLKHPGAPVPQRSPDPDPLAPVNHLEDGTSDREDLTNSGDVCGFLKSHYLRCNPSELVKLVRDKLRFVRYHASYADITLGGHSGSVNSTAFSSDGQQLASTSDDATIKLWDTATGYHGVNSVAFSPDGQQLTSACNSGTVKIWETTTGQHQQTLEGHSTLESLFKVTTQKPSQRFNAQNSMLSQDGVWIKTSSQSILWLPPDYRPVASVVKGRRIPLGSALGHVLLLEFALDHLRP</sequence>
<dbReference type="Gene3D" id="2.130.10.10">
    <property type="entry name" value="YVTN repeat-like/Quinoprotein amine dehydrogenase"/>
    <property type="match status" value="2"/>
</dbReference>
<dbReference type="SMART" id="SM00320">
    <property type="entry name" value="WD40"/>
    <property type="match status" value="2"/>
</dbReference>
<dbReference type="OrthoDB" id="5240432at2759"/>
<dbReference type="EMBL" id="LFIW01000359">
    <property type="protein sequence ID" value="KZL86849.1"/>
    <property type="molecule type" value="Genomic_DNA"/>
</dbReference>
<dbReference type="Pfam" id="PF00400">
    <property type="entry name" value="WD40"/>
    <property type="match status" value="2"/>
</dbReference>
<dbReference type="PANTHER" id="PTHR19879">
    <property type="entry name" value="TRANSCRIPTION INITIATION FACTOR TFIID"/>
    <property type="match status" value="1"/>
</dbReference>
<dbReference type="AlphaFoldDB" id="A0A162P931"/>
<name>A0A162P931_COLIC</name>
<dbReference type="PROSITE" id="PS00678">
    <property type="entry name" value="WD_REPEATS_1"/>
    <property type="match status" value="1"/>
</dbReference>
<dbReference type="STRING" id="1573173.A0A162P931"/>
<reference evidence="2 3" key="1">
    <citation type="submission" date="2015-06" db="EMBL/GenBank/DDBJ databases">
        <title>Survival trade-offs in plant roots during colonization by closely related pathogenic and mutualistic fungi.</title>
        <authorList>
            <person name="Hacquard S."/>
            <person name="Kracher B."/>
            <person name="Hiruma K."/>
            <person name="Weinman A."/>
            <person name="Muench P."/>
            <person name="Garrido Oter R."/>
            <person name="Ver Loren van Themaat E."/>
            <person name="Dallerey J.-F."/>
            <person name="Damm U."/>
            <person name="Henrissat B."/>
            <person name="Lespinet O."/>
            <person name="Thon M."/>
            <person name="Kemen E."/>
            <person name="McHardy A.C."/>
            <person name="Schulze-Lefert P."/>
            <person name="O'Connell R.J."/>
        </authorList>
    </citation>
    <scope>NUCLEOTIDE SEQUENCE [LARGE SCALE GENOMIC DNA]</scope>
    <source>
        <strain evidence="2 3">MAFF 238704</strain>
    </source>
</reference>
<evidence type="ECO:0000256" key="1">
    <source>
        <dbReference type="SAM" id="MobiDB-lite"/>
    </source>
</evidence>
<dbReference type="PANTHER" id="PTHR19879:SF9">
    <property type="entry name" value="TRANSCRIPTION INITIATION FACTOR TFIID SUBUNIT 5"/>
    <property type="match status" value="1"/>
</dbReference>
<proteinExistence type="predicted"/>
<dbReference type="Proteomes" id="UP000076584">
    <property type="component" value="Unassembled WGS sequence"/>
</dbReference>
<dbReference type="PROSITE" id="PS50294">
    <property type="entry name" value="WD_REPEATS_REGION"/>
    <property type="match status" value="2"/>
</dbReference>
<organism evidence="2 3">
    <name type="scientific">Colletotrichum incanum</name>
    <name type="common">Soybean anthracnose fungus</name>
    <dbReference type="NCBI Taxonomy" id="1573173"/>
    <lineage>
        <taxon>Eukaryota</taxon>
        <taxon>Fungi</taxon>
        <taxon>Dikarya</taxon>
        <taxon>Ascomycota</taxon>
        <taxon>Pezizomycotina</taxon>
        <taxon>Sordariomycetes</taxon>
        <taxon>Hypocreomycetidae</taxon>
        <taxon>Glomerellales</taxon>
        <taxon>Glomerellaceae</taxon>
        <taxon>Colletotrichum</taxon>
        <taxon>Colletotrichum spaethianum species complex</taxon>
    </lineage>
</organism>
<dbReference type="SUPFAM" id="SSF50978">
    <property type="entry name" value="WD40 repeat-like"/>
    <property type="match status" value="1"/>
</dbReference>
<dbReference type="InterPro" id="IPR001680">
    <property type="entry name" value="WD40_rpt"/>
</dbReference>
<protein>
    <submittedName>
        <fullName evidence="2">Wd-repeat protein</fullName>
    </submittedName>
</protein>
<dbReference type="InterPro" id="IPR036322">
    <property type="entry name" value="WD40_repeat_dom_sf"/>
</dbReference>
<comment type="caution">
    <text evidence="2">The sequence shown here is derived from an EMBL/GenBank/DDBJ whole genome shotgun (WGS) entry which is preliminary data.</text>
</comment>
<feature type="compositionally biased region" description="Pro residues" evidence="1">
    <location>
        <begin position="114"/>
        <end position="126"/>
    </location>
</feature>
<accession>A0A162P931</accession>
<gene>
    <name evidence="2" type="ORF">CI238_09781</name>
</gene>
<dbReference type="InterPro" id="IPR015943">
    <property type="entry name" value="WD40/YVTN_repeat-like_dom_sf"/>
</dbReference>